<dbReference type="EMBL" id="BK016131">
    <property type="protein sequence ID" value="DAF97315.1"/>
    <property type="molecule type" value="Genomic_DNA"/>
</dbReference>
<organism evidence="1">
    <name type="scientific">Siphoviridae sp. ctPJ52</name>
    <dbReference type="NCBI Taxonomy" id="2825483"/>
    <lineage>
        <taxon>Viruses</taxon>
        <taxon>Duplodnaviria</taxon>
        <taxon>Heunggongvirae</taxon>
        <taxon>Uroviricota</taxon>
        <taxon>Caudoviricetes</taxon>
    </lineage>
</organism>
<accession>A0A8S5USA2</accession>
<evidence type="ECO:0000313" key="1">
    <source>
        <dbReference type="EMBL" id="DAF97315.1"/>
    </source>
</evidence>
<name>A0A8S5USA2_9CAUD</name>
<proteinExistence type="predicted"/>
<protein>
    <submittedName>
        <fullName evidence="1">Uncharacterized protein</fullName>
    </submittedName>
</protein>
<reference evidence="1" key="1">
    <citation type="journal article" date="2021" name="Proc. Natl. Acad. Sci. U.S.A.">
        <title>A Catalog of Tens of Thousands of Viruses from Human Metagenomes Reveals Hidden Associations with Chronic Diseases.</title>
        <authorList>
            <person name="Tisza M.J."/>
            <person name="Buck C.B."/>
        </authorList>
    </citation>
    <scope>NUCLEOTIDE SEQUENCE</scope>
    <source>
        <strain evidence="1">CtPJ52</strain>
    </source>
</reference>
<sequence>MTDDIVPRLLEKIQSDFTAQSLASDKLKTSLKLLKSRKADYLTVNDFAIEVGSILSSVFGNNITADVLPDGRMYYNIAERILNPTMTNNFSLISDFSSEVQSLLNESAGINIRAQTPDINQSRIDGIIDRLADADDFEAIKWILDDPIINFCQSVVDDAVKANADFHYDAGLKPVITRRLGGDACAWCRNLAGSYEYHSEPEDVYRRHERCRCTVDYKPDKKKRQNVWTKVIRDAAEIERRKTLNLRE</sequence>